<sequence>MGFFNFLGKKDSESKKKTGSFKKHVIQILSPKAAAADYYANPKKKKSNRHPKKKLKSKKLP</sequence>
<gene>
    <name evidence="2" type="ORF">METZ01_LOCUS110995</name>
</gene>
<name>A0A381X0V3_9ZZZZ</name>
<evidence type="ECO:0000313" key="2">
    <source>
        <dbReference type="EMBL" id="SVA58141.1"/>
    </source>
</evidence>
<dbReference type="EMBL" id="UINC01013461">
    <property type="protein sequence ID" value="SVA58141.1"/>
    <property type="molecule type" value="Genomic_DNA"/>
</dbReference>
<accession>A0A381X0V3</accession>
<feature type="region of interest" description="Disordered" evidence="1">
    <location>
        <begin position="37"/>
        <end position="61"/>
    </location>
</feature>
<reference evidence="2" key="1">
    <citation type="submission" date="2018-05" db="EMBL/GenBank/DDBJ databases">
        <authorList>
            <person name="Lanie J.A."/>
            <person name="Ng W.-L."/>
            <person name="Kazmierczak K.M."/>
            <person name="Andrzejewski T.M."/>
            <person name="Davidsen T.M."/>
            <person name="Wayne K.J."/>
            <person name="Tettelin H."/>
            <person name="Glass J.I."/>
            <person name="Rusch D."/>
            <person name="Podicherti R."/>
            <person name="Tsui H.-C.T."/>
            <person name="Winkler M.E."/>
        </authorList>
    </citation>
    <scope>NUCLEOTIDE SEQUENCE</scope>
</reference>
<dbReference type="AlphaFoldDB" id="A0A381X0V3"/>
<evidence type="ECO:0000256" key="1">
    <source>
        <dbReference type="SAM" id="MobiDB-lite"/>
    </source>
</evidence>
<organism evidence="2">
    <name type="scientific">marine metagenome</name>
    <dbReference type="NCBI Taxonomy" id="408172"/>
    <lineage>
        <taxon>unclassified sequences</taxon>
        <taxon>metagenomes</taxon>
        <taxon>ecological metagenomes</taxon>
    </lineage>
</organism>
<feature type="region of interest" description="Disordered" evidence="1">
    <location>
        <begin position="1"/>
        <end position="20"/>
    </location>
</feature>
<proteinExistence type="predicted"/>
<feature type="compositionally biased region" description="Basic residues" evidence="1">
    <location>
        <begin position="42"/>
        <end position="61"/>
    </location>
</feature>
<protein>
    <submittedName>
        <fullName evidence="2">Uncharacterized protein</fullName>
    </submittedName>
</protein>